<evidence type="ECO:0000256" key="1">
    <source>
        <dbReference type="ARBA" id="ARBA00005028"/>
    </source>
</evidence>
<name>A0A9D2ER43_9FIRM</name>
<reference evidence="9" key="1">
    <citation type="journal article" date="2021" name="PeerJ">
        <title>Extensive microbial diversity within the chicken gut microbiome revealed by metagenomics and culture.</title>
        <authorList>
            <person name="Gilroy R."/>
            <person name="Ravi A."/>
            <person name="Getino M."/>
            <person name="Pursley I."/>
            <person name="Horton D.L."/>
            <person name="Alikhan N.F."/>
            <person name="Baker D."/>
            <person name="Gharbi K."/>
            <person name="Hall N."/>
            <person name="Watson M."/>
            <person name="Adriaenssens E.M."/>
            <person name="Foster-Nyarko E."/>
            <person name="Jarju S."/>
            <person name="Secka A."/>
            <person name="Antonio M."/>
            <person name="Oren A."/>
            <person name="Chaudhuri R.R."/>
            <person name="La Ragione R."/>
            <person name="Hildebrand F."/>
            <person name="Pallen M.J."/>
        </authorList>
    </citation>
    <scope>NUCLEOTIDE SEQUENCE</scope>
    <source>
        <strain evidence="9">ChiSxjej1B13-11774</strain>
    </source>
</reference>
<reference evidence="9" key="2">
    <citation type="submission" date="2021-04" db="EMBL/GenBank/DDBJ databases">
        <authorList>
            <person name="Gilroy R."/>
        </authorList>
    </citation>
    <scope>NUCLEOTIDE SEQUENCE</scope>
    <source>
        <strain evidence="9">ChiSxjej1B13-11774</strain>
    </source>
</reference>
<feature type="active site" description="Proton donor" evidence="6">
    <location>
        <position position="178"/>
    </location>
</feature>
<evidence type="ECO:0000256" key="2">
    <source>
        <dbReference type="ARBA" id="ARBA00006206"/>
    </source>
</evidence>
<gene>
    <name evidence="9" type="ORF">H9811_07325</name>
</gene>
<dbReference type="InterPro" id="IPR047215">
    <property type="entry name" value="Galactose_mutarotase-like"/>
</dbReference>
<dbReference type="Proteomes" id="UP000824048">
    <property type="component" value="Unassembled WGS sequence"/>
</dbReference>
<dbReference type="GO" id="GO:0004034">
    <property type="term" value="F:aldose 1-epimerase activity"/>
    <property type="evidence" value="ECO:0007669"/>
    <property type="project" value="UniProtKB-EC"/>
</dbReference>
<dbReference type="InterPro" id="IPR015443">
    <property type="entry name" value="Aldose_1-epimerase"/>
</dbReference>
<comment type="pathway">
    <text evidence="1 5">Carbohydrate metabolism; hexose metabolism.</text>
</comment>
<protein>
    <recommendedName>
        <fullName evidence="5">Aldose 1-epimerase</fullName>
        <ecNumber evidence="5">5.1.3.3</ecNumber>
    </recommendedName>
</protein>
<dbReference type="PANTHER" id="PTHR10091">
    <property type="entry name" value="ALDOSE-1-EPIMERASE"/>
    <property type="match status" value="1"/>
</dbReference>
<evidence type="ECO:0000256" key="7">
    <source>
        <dbReference type="PIRSR" id="PIRSR005096-2"/>
    </source>
</evidence>
<evidence type="ECO:0000256" key="5">
    <source>
        <dbReference type="PIRNR" id="PIRNR005096"/>
    </source>
</evidence>
<dbReference type="InterPro" id="IPR014718">
    <property type="entry name" value="GH-type_carb-bd"/>
</dbReference>
<dbReference type="SUPFAM" id="SSF74650">
    <property type="entry name" value="Galactose mutarotase-like"/>
    <property type="match status" value="1"/>
</dbReference>
<keyword evidence="3 5" id="KW-0413">Isomerase</keyword>
<evidence type="ECO:0000256" key="3">
    <source>
        <dbReference type="ARBA" id="ARBA00023235"/>
    </source>
</evidence>
<comment type="similarity">
    <text evidence="2 5">Belongs to the aldose epimerase family.</text>
</comment>
<dbReference type="Gene3D" id="2.70.98.10">
    <property type="match status" value="1"/>
</dbReference>
<dbReference type="CDD" id="cd09019">
    <property type="entry name" value="galactose_mutarotase_like"/>
    <property type="match status" value="1"/>
</dbReference>
<evidence type="ECO:0000256" key="8">
    <source>
        <dbReference type="PIRSR" id="PIRSR005096-3"/>
    </source>
</evidence>
<dbReference type="EMBL" id="DXBP01000049">
    <property type="protein sequence ID" value="HIZ42358.1"/>
    <property type="molecule type" value="Genomic_DNA"/>
</dbReference>
<dbReference type="PANTHER" id="PTHR10091:SF0">
    <property type="entry name" value="GALACTOSE MUTAROTASE"/>
    <property type="match status" value="1"/>
</dbReference>
<dbReference type="GO" id="GO:0030246">
    <property type="term" value="F:carbohydrate binding"/>
    <property type="evidence" value="ECO:0007669"/>
    <property type="project" value="InterPro"/>
</dbReference>
<dbReference type="GO" id="GO:0033499">
    <property type="term" value="P:galactose catabolic process via UDP-galactose, Leloir pathway"/>
    <property type="evidence" value="ECO:0007669"/>
    <property type="project" value="TreeGrafter"/>
</dbReference>
<dbReference type="Pfam" id="PF01263">
    <property type="entry name" value="Aldose_epim"/>
    <property type="match status" value="1"/>
</dbReference>
<dbReference type="InterPro" id="IPR008183">
    <property type="entry name" value="Aldose_1/G6P_1-epimerase"/>
</dbReference>
<feature type="active site" description="Proton acceptor" evidence="6">
    <location>
        <position position="312"/>
    </location>
</feature>
<comment type="catalytic activity">
    <reaction evidence="5">
        <text>alpha-D-glucose = beta-D-glucose</text>
        <dbReference type="Rhea" id="RHEA:10264"/>
        <dbReference type="ChEBI" id="CHEBI:15903"/>
        <dbReference type="ChEBI" id="CHEBI:17925"/>
        <dbReference type="EC" id="5.1.3.3"/>
    </reaction>
</comment>
<keyword evidence="4 5" id="KW-0119">Carbohydrate metabolism</keyword>
<dbReference type="EC" id="5.1.3.3" evidence="5"/>
<dbReference type="AlphaFoldDB" id="A0A9D2ER43"/>
<evidence type="ECO:0000256" key="4">
    <source>
        <dbReference type="ARBA" id="ARBA00023277"/>
    </source>
</evidence>
<feature type="binding site" evidence="7">
    <location>
        <position position="251"/>
    </location>
    <ligand>
        <name>beta-D-galactose</name>
        <dbReference type="ChEBI" id="CHEBI:27667"/>
    </ligand>
</feature>
<evidence type="ECO:0000313" key="10">
    <source>
        <dbReference type="Proteomes" id="UP000824048"/>
    </source>
</evidence>
<proteinExistence type="inferred from homology"/>
<dbReference type="PIRSF" id="PIRSF005096">
    <property type="entry name" value="GALM"/>
    <property type="match status" value="1"/>
</dbReference>
<dbReference type="InterPro" id="IPR011013">
    <property type="entry name" value="Gal_mutarotase_sf_dom"/>
</dbReference>
<dbReference type="GO" id="GO:0006006">
    <property type="term" value="P:glucose metabolic process"/>
    <property type="evidence" value="ECO:0007669"/>
    <property type="project" value="TreeGrafter"/>
</dbReference>
<evidence type="ECO:0000256" key="6">
    <source>
        <dbReference type="PIRSR" id="PIRSR005096-1"/>
    </source>
</evidence>
<sequence>MAIESRPFGRTQDGTAVTCWTITNRSGGYVSVLDYGCILQAIAPALPGRQPLDVVMGFSDPAGYEAAGGFIGATVGRCANRIIGGSFRLNGRSYPLFCNEGKNHLHGGRIGFSKRMWTVTPGLNENSLRLTLFSPDGEEGYPGNLWVHVTLTFTDSNELCFDTDAVSDADTVFNLTNHSYFDLNGGFTEASACAQTLWADAPFYTPVNTDGLVDGTLRPTAGTVFDFSRETALASRLAQENVQLASVGGFDHNLVFAPGDGPKAVLKGLATGLRMEFFTQSPGMQLYSGNYLRVSTGKGSTPYGRRSGICLEPQFFPNSINQPQFPAPVLRANIPYHNRTLYRFCAG</sequence>
<dbReference type="GO" id="GO:0005737">
    <property type="term" value="C:cytoplasm"/>
    <property type="evidence" value="ECO:0007669"/>
    <property type="project" value="TreeGrafter"/>
</dbReference>
<comment type="caution">
    <text evidence="9">The sequence shown here is derived from an EMBL/GenBank/DDBJ whole genome shotgun (WGS) entry which is preliminary data.</text>
</comment>
<evidence type="ECO:0000313" key="9">
    <source>
        <dbReference type="EMBL" id="HIZ42358.1"/>
    </source>
</evidence>
<feature type="binding site" evidence="8">
    <location>
        <begin position="178"/>
        <end position="180"/>
    </location>
    <ligand>
        <name>beta-D-galactose</name>
        <dbReference type="ChEBI" id="CHEBI:27667"/>
    </ligand>
</feature>
<accession>A0A9D2ER43</accession>
<feature type="binding site" evidence="8">
    <location>
        <begin position="80"/>
        <end position="81"/>
    </location>
    <ligand>
        <name>beta-D-galactose</name>
        <dbReference type="ChEBI" id="CHEBI:27667"/>
    </ligand>
</feature>
<dbReference type="NCBIfam" id="NF008277">
    <property type="entry name" value="PRK11055.1"/>
    <property type="match status" value="1"/>
</dbReference>
<organism evidence="9 10">
    <name type="scientific">Candidatus Gemmiger excrementigallinarum</name>
    <dbReference type="NCBI Taxonomy" id="2838609"/>
    <lineage>
        <taxon>Bacteria</taxon>
        <taxon>Bacillati</taxon>
        <taxon>Bacillota</taxon>
        <taxon>Clostridia</taxon>
        <taxon>Eubacteriales</taxon>
        <taxon>Gemmiger</taxon>
    </lineage>
</organism>